<keyword evidence="1" id="KW-0430">Lectin</keyword>
<dbReference type="PANTHER" id="PTHR46746:SF9">
    <property type="entry name" value="CD209 ANTIGEN-LIKE PROTEIN C-LIKE"/>
    <property type="match status" value="1"/>
</dbReference>
<dbReference type="InterPro" id="IPR016186">
    <property type="entry name" value="C-type_lectin-like/link_sf"/>
</dbReference>
<dbReference type="SUPFAM" id="SSF56436">
    <property type="entry name" value="C-type lectin-like"/>
    <property type="match status" value="1"/>
</dbReference>
<gene>
    <name evidence="5" type="primary">Clec17a_0</name>
    <name evidence="5" type="ORF">ASASCU_R12173</name>
</gene>
<feature type="transmembrane region" description="Helical" evidence="4">
    <location>
        <begin position="82"/>
        <end position="104"/>
    </location>
</feature>
<keyword evidence="4" id="KW-0472">Membrane</keyword>
<name>A0A7K7LJ00_9AVES</name>
<dbReference type="AlphaFoldDB" id="A0A7K7LJ00"/>
<comment type="caution">
    <text evidence="5">The sequence shown here is derived from an EMBL/GenBank/DDBJ whole genome shotgun (WGS) entry which is preliminary data.</text>
</comment>
<dbReference type="PANTHER" id="PTHR46746">
    <property type="entry name" value="KILLER CELL LECTIN-LIKE RECEPTOR SUBFAMILY F MEMBER 2"/>
    <property type="match status" value="1"/>
</dbReference>
<proteinExistence type="predicted"/>
<protein>
    <submittedName>
        <fullName evidence="5">CL17A protein</fullName>
    </submittedName>
</protein>
<accession>A0A7K7LJ00</accession>
<dbReference type="Gene3D" id="3.10.100.10">
    <property type="entry name" value="Mannose-Binding Protein A, subunit A"/>
    <property type="match status" value="1"/>
</dbReference>
<evidence type="ECO:0000256" key="1">
    <source>
        <dbReference type="ARBA" id="ARBA00022734"/>
    </source>
</evidence>
<dbReference type="GO" id="GO:0030246">
    <property type="term" value="F:carbohydrate binding"/>
    <property type="evidence" value="ECO:0007669"/>
    <property type="project" value="UniProtKB-KW"/>
</dbReference>
<sequence>IYSVAGKMTPLGDFRPASPDSFADEDDYDDVSVSESDRKPPPSDEDLRSQRSKGGTGSTLLLSLHPPSDPEPGRGPRQTSVAVLYVLMALSFVAWVLLLTLVLVKQVEITAELELLKSNQSETQVNMLQEMSESRQEQMRVRSGMRRYYKELQDIAALICHNLPNKECLAGWKTFKRSCYYFSTEVMSWSNAKETCIDQDAHLVIVETEQEQVSEMLS</sequence>
<evidence type="ECO:0000256" key="3">
    <source>
        <dbReference type="SAM" id="MobiDB-lite"/>
    </source>
</evidence>
<feature type="non-terminal residue" evidence="5">
    <location>
        <position position="1"/>
    </location>
</feature>
<dbReference type="EMBL" id="VZSO01009041">
    <property type="protein sequence ID" value="NWZ30981.1"/>
    <property type="molecule type" value="Genomic_DNA"/>
</dbReference>
<feature type="compositionally biased region" description="Acidic residues" evidence="3">
    <location>
        <begin position="22"/>
        <end position="32"/>
    </location>
</feature>
<keyword evidence="6" id="KW-1185">Reference proteome</keyword>
<evidence type="ECO:0000256" key="2">
    <source>
        <dbReference type="ARBA" id="ARBA00023157"/>
    </source>
</evidence>
<keyword evidence="4" id="KW-0812">Transmembrane</keyword>
<feature type="compositionally biased region" description="Basic and acidic residues" evidence="3">
    <location>
        <begin position="35"/>
        <end position="49"/>
    </location>
</feature>
<dbReference type="Proteomes" id="UP000525565">
    <property type="component" value="Unassembled WGS sequence"/>
</dbReference>
<evidence type="ECO:0000256" key="4">
    <source>
        <dbReference type="SAM" id="Phobius"/>
    </source>
</evidence>
<dbReference type="InterPro" id="IPR016187">
    <property type="entry name" value="CTDL_fold"/>
</dbReference>
<reference evidence="5 6" key="1">
    <citation type="submission" date="2019-09" db="EMBL/GenBank/DDBJ databases">
        <title>Bird 10,000 Genomes (B10K) Project - Family phase.</title>
        <authorList>
            <person name="Zhang G."/>
        </authorList>
    </citation>
    <scope>NUCLEOTIDE SEQUENCE [LARGE SCALE GENOMIC DNA]</scope>
    <source>
        <strain evidence="5">OUT-0051</strain>
        <tissue evidence="5">Kidney</tissue>
    </source>
</reference>
<feature type="non-terminal residue" evidence="5">
    <location>
        <position position="218"/>
    </location>
</feature>
<keyword evidence="4" id="KW-1133">Transmembrane helix</keyword>
<feature type="region of interest" description="Disordered" evidence="3">
    <location>
        <begin position="1"/>
        <end position="76"/>
    </location>
</feature>
<dbReference type="InterPro" id="IPR051379">
    <property type="entry name" value="C-type_Lectin_Receptor_IMM"/>
</dbReference>
<evidence type="ECO:0000313" key="5">
    <source>
        <dbReference type="EMBL" id="NWZ30981.1"/>
    </source>
</evidence>
<organism evidence="5 6">
    <name type="scientific">Asarcornis scutulata</name>
    <dbReference type="NCBI Taxonomy" id="75869"/>
    <lineage>
        <taxon>Eukaryota</taxon>
        <taxon>Metazoa</taxon>
        <taxon>Chordata</taxon>
        <taxon>Craniata</taxon>
        <taxon>Vertebrata</taxon>
        <taxon>Euteleostomi</taxon>
        <taxon>Archelosauria</taxon>
        <taxon>Archosauria</taxon>
        <taxon>Dinosauria</taxon>
        <taxon>Saurischia</taxon>
        <taxon>Theropoda</taxon>
        <taxon>Coelurosauria</taxon>
        <taxon>Aves</taxon>
        <taxon>Neognathae</taxon>
        <taxon>Galloanserae</taxon>
        <taxon>Anseriformes</taxon>
        <taxon>Anatidae</taxon>
        <taxon>Anatinae</taxon>
        <taxon>Asarcornis</taxon>
    </lineage>
</organism>
<keyword evidence="2" id="KW-1015">Disulfide bond</keyword>
<evidence type="ECO:0000313" key="6">
    <source>
        <dbReference type="Proteomes" id="UP000525565"/>
    </source>
</evidence>